<accession>A0A0F9YM77</accession>
<dbReference type="Proteomes" id="UP000034350">
    <property type="component" value="Unassembled WGS sequence"/>
</dbReference>
<comment type="caution">
    <text evidence="1">The sequence shown here is derived from an EMBL/GenBank/DDBJ whole genome shotgun (WGS) entry which is preliminary data.</text>
</comment>
<proteinExistence type="predicted"/>
<protein>
    <submittedName>
        <fullName evidence="1">Uncharacterized protein</fullName>
    </submittedName>
</protein>
<dbReference type="RefSeq" id="XP_024329619.1">
    <property type="nucleotide sequence ID" value="XM_024474336.1"/>
</dbReference>
<dbReference type="VEuPathDB" id="MicrosporidiaDB:G9O61_00g018370"/>
<dbReference type="AlphaFoldDB" id="A0A0F9YM77"/>
<name>A0A0F9YM77_9MICR</name>
<gene>
    <name evidence="1" type="ORF">AAJ76_190000652</name>
</gene>
<dbReference type="EMBL" id="JPQZ01000190">
    <property type="protein sequence ID" value="KKO73877.1"/>
    <property type="molecule type" value="Genomic_DNA"/>
</dbReference>
<dbReference type="VEuPathDB" id="MicrosporidiaDB:NCER_102526"/>
<evidence type="ECO:0000313" key="2">
    <source>
        <dbReference type="Proteomes" id="UP000034350"/>
    </source>
</evidence>
<sequence>MIIWIYLLTCLCDKYFLKDIKREFVVFEEHIDILNDGFKNYKDQPGEWWPSSPLMLSKNFREKFTKDEVAQMNKRLEVFKKMIKIMETLNIDSVDTEFIYKKCVFYRGTCCVKNAELLSLADEYDFAELLIKYVK</sequence>
<reference evidence="1 2" key="1">
    <citation type="journal article" date="2015" name="Environ. Microbiol.">
        <title>Genome analyses suggest the presence of polyploidy and recent human-driven expansions in eight global populations of the honeybee pathogen Nosema ceranae.</title>
        <authorList>
            <person name="Pelin A."/>
            <person name="Selman M."/>
            <person name="Aris-Brosou S."/>
            <person name="Farinelli L."/>
            <person name="Corradi N."/>
        </authorList>
    </citation>
    <scope>NUCLEOTIDE SEQUENCE [LARGE SCALE GENOMIC DNA]</scope>
    <source>
        <strain evidence="1 2">PA08 1199</strain>
    </source>
</reference>
<dbReference type="VEuPathDB" id="MicrosporidiaDB:AAJ76_190000652"/>
<dbReference type="GeneID" id="36319252"/>
<keyword evidence="2" id="KW-1185">Reference proteome</keyword>
<evidence type="ECO:0000313" key="1">
    <source>
        <dbReference type="EMBL" id="KKO73877.1"/>
    </source>
</evidence>
<organism evidence="1 2">
    <name type="scientific">Vairimorpha ceranae</name>
    <dbReference type="NCBI Taxonomy" id="40302"/>
    <lineage>
        <taxon>Eukaryota</taxon>
        <taxon>Fungi</taxon>
        <taxon>Fungi incertae sedis</taxon>
        <taxon>Microsporidia</taxon>
        <taxon>Nosematidae</taxon>
        <taxon>Vairimorpha</taxon>
    </lineage>
</organism>